<dbReference type="GO" id="GO:0008168">
    <property type="term" value="F:methyltransferase activity"/>
    <property type="evidence" value="ECO:0007669"/>
    <property type="project" value="UniProtKB-UniRule"/>
</dbReference>
<accession>A0A544Z4S2</accession>
<keyword evidence="3 6" id="KW-0489">Methyltransferase</keyword>
<dbReference type="InterPro" id="IPR007213">
    <property type="entry name" value="Ppm1/Ppm2/Tcmp"/>
</dbReference>
<evidence type="ECO:0000256" key="2">
    <source>
        <dbReference type="ARBA" id="ARBA00008138"/>
    </source>
</evidence>
<name>A0A544Z4S2_9ACTN</name>
<evidence type="ECO:0000256" key="4">
    <source>
        <dbReference type="ARBA" id="ARBA00022679"/>
    </source>
</evidence>
<dbReference type="NCBIfam" id="TIGR00027">
    <property type="entry name" value="mthyl_TIGR00027"/>
    <property type="match status" value="1"/>
</dbReference>
<dbReference type="Gene3D" id="3.40.50.150">
    <property type="entry name" value="Vaccinia Virus protein VP39"/>
    <property type="match status" value="1"/>
</dbReference>
<dbReference type="AlphaFoldDB" id="A0A544Z4S2"/>
<comment type="function">
    <text evidence="1 6">Exhibits S-adenosyl-L-methionine-dependent methyltransferase activity.</text>
</comment>
<organism evidence="7 8">
    <name type="scientific">Microbispora hainanensis</name>
    <dbReference type="NCBI Taxonomy" id="568844"/>
    <lineage>
        <taxon>Bacteria</taxon>
        <taxon>Bacillati</taxon>
        <taxon>Actinomycetota</taxon>
        <taxon>Actinomycetes</taxon>
        <taxon>Streptosporangiales</taxon>
        <taxon>Streptosporangiaceae</taxon>
        <taxon>Microbispora</taxon>
    </lineage>
</organism>
<protein>
    <recommendedName>
        <fullName evidence="6">S-adenosyl-L-methionine-dependent methyltransferase</fullName>
        <ecNumber evidence="6">2.1.1.-</ecNumber>
    </recommendedName>
</protein>
<dbReference type="Proteomes" id="UP000316541">
    <property type="component" value="Unassembled WGS sequence"/>
</dbReference>
<keyword evidence="5 6" id="KW-0949">S-adenosyl-L-methionine</keyword>
<evidence type="ECO:0000256" key="1">
    <source>
        <dbReference type="ARBA" id="ARBA00003907"/>
    </source>
</evidence>
<gene>
    <name evidence="7" type="ORF">FLX08_01955</name>
</gene>
<evidence type="ECO:0000313" key="8">
    <source>
        <dbReference type="Proteomes" id="UP000316541"/>
    </source>
</evidence>
<sequence>MQTEGPSRTALHTAAARAAHLIVDGGPVVFRDPLAYPLLGECAEHYVRLHREAADHPVLAALRAAVVTRSRYTEDRLAAAVRRGVRQYVILGAGLDTYACRSASGSLKVFEVDHPDTQSWKREALARAGIPAPPLLTYVPADLEAGECPVDRLVAHGFDLARPAFASWLGVTVYLTREAVARTLAGLGRLAPGSEVIMDHLLPEALRGPRARAYAETLMPLVAQGGEPWLTFLSPREAADLLEEHGFGHLLEQVPEQVPEQVAECHAAGAALRERRQRRERRERTDALAGSGISVITHARRRA</sequence>
<dbReference type="InterPro" id="IPR011610">
    <property type="entry name" value="SAM_mthyl_Trfase_ML2640-like"/>
</dbReference>
<evidence type="ECO:0000256" key="5">
    <source>
        <dbReference type="ARBA" id="ARBA00022691"/>
    </source>
</evidence>
<dbReference type="InterPro" id="IPR029063">
    <property type="entry name" value="SAM-dependent_MTases_sf"/>
</dbReference>
<evidence type="ECO:0000256" key="6">
    <source>
        <dbReference type="RuleBase" id="RU362030"/>
    </source>
</evidence>
<keyword evidence="4 7" id="KW-0808">Transferase</keyword>
<dbReference type="GO" id="GO:0032259">
    <property type="term" value="P:methylation"/>
    <property type="evidence" value="ECO:0007669"/>
    <property type="project" value="UniProtKB-KW"/>
</dbReference>
<dbReference type="EC" id="2.1.1.-" evidence="6"/>
<evidence type="ECO:0000313" key="7">
    <source>
        <dbReference type="EMBL" id="TQS23871.1"/>
    </source>
</evidence>
<dbReference type="EMBL" id="VIRM01000002">
    <property type="protein sequence ID" value="TQS23871.1"/>
    <property type="molecule type" value="Genomic_DNA"/>
</dbReference>
<comment type="similarity">
    <text evidence="2 6">Belongs to the UPF0677 family.</text>
</comment>
<comment type="caution">
    <text evidence="7">The sequence shown here is derived from an EMBL/GenBank/DDBJ whole genome shotgun (WGS) entry which is preliminary data.</text>
</comment>
<dbReference type="Pfam" id="PF04072">
    <property type="entry name" value="LCM"/>
    <property type="match status" value="1"/>
</dbReference>
<dbReference type="RefSeq" id="WP_142616439.1">
    <property type="nucleotide sequence ID" value="NZ_VIRM01000002.1"/>
</dbReference>
<dbReference type="PANTHER" id="PTHR43619:SF2">
    <property type="entry name" value="S-ADENOSYL-L-METHIONINE-DEPENDENT METHYLTRANSFERASES SUPERFAMILY PROTEIN"/>
    <property type="match status" value="1"/>
</dbReference>
<evidence type="ECO:0000256" key="3">
    <source>
        <dbReference type="ARBA" id="ARBA00022603"/>
    </source>
</evidence>
<dbReference type="PANTHER" id="PTHR43619">
    <property type="entry name" value="S-ADENOSYL-L-METHIONINE-DEPENDENT METHYLTRANSFERASE YKTD-RELATED"/>
    <property type="match status" value="1"/>
</dbReference>
<proteinExistence type="inferred from homology"/>
<dbReference type="SUPFAM" id="SSF53335">
    <property type="entry name" value="S-adenosyl-L-methionine-dependent methyltransferases"/>
    <property type="match status" value="1"/>
</dbReference>
<reference evidence="7 8" key="1">
    <citation type="submission" date="2019-07" db="EMBL/GenBank/DDBJ databases">
        <title>Microbispora hainanensis DSM 45428.</title>
        <authorList>
            <person name="Thawai C."/>
        </authorList>
    </citation>
    <scope>NUCLEOTIDE SEQUENCE [LARGE SCALE GENOMIC DNA]</scope>
    <source>
        <strain evidence="7 8">DSM 45428</strain>
    </source>
</reference>